<dbReference type="SUPFAM" id="SSF57701">
    <property type="entry name" value="Zn2/Cys6 DNA-binding domain"/>
    <property type="match status" value="1"/>
</dbReference>
<feature type="domain" description="Zn(2)-C6 fungal-type" evidence="3">
    <location>
        <begin position="10"/>
        <end position="38"/>
    </location>
</feature>
<dbReference type="OrthoDB" id="3525185at2759"/>
<dbReference type="InterPro" id="IPR036864">
    <property type="entry name" value="Zn2-C6_fun-type_DNA-bd_sf"/>
</dbReference>
<dbReference type="PROSITE" id="PS00463">
    <property type="entry name" value="ZN2_CY6_FUNGAL_1"/>
    <property type="match status" value="1"/>
</dbReference>
<evidence type="ECO:0000256" key="2">
    <source>
        <dbReference type="SAM" id="MobiDB-lite"/>
    </source>
</evidence>
<dbReference type="EMBL" id="ML976072">
    <property type="protein sequence ID" value="KAF1939939.1"/>
    <property type="molecule type" value="Genomic_DNA"/>
</dbReference>
<accession>A0A6A5SKI0</accession>
<dbReference type="Pfam" id="PF11951">
    <property type="entry name" value="Fungal_trans_2"/>
    <property type="match status" value="1"/>
</dbReference>
<proteinExistence type="predicted"/>
<sequence>MVGIPGRSKGCATCRKRKKGCDLERPACGQCTERGMPCGGYDSDRIFIYQSGEKSRPDAKTGRNAASRKASSQPVPHSMQMVPVRTAPDPVLRNSRSNSAPFMLPDGFIRSAYSQKTIEAFLTMYNPKGVVRPTNTDLRDFVNILPILSTRDEALQMAVLAIGVTQLGITTGDHNLTLQGKSMYGKALKETAMALRSPTRASSEALLIVPRVMAIFDMLFGTDADTTSQVKSWLSHAEGELALILNRRPEAFADNDEAHLLFTSARYRLLAPAIRGRKATILNNEEWKTIPWKGRIKTPEDILIDIFCGMPELLEAIDKLTYGTMSKERKLGLQVHTVARCWTLHFQLQAWVESESNEAYTPEINDSTTPITFPNIDVACITVRYWITALLLYSSLDLASGIDPATDFFLTHPDRPHPRPFARMIVRSVAYFFQEQFGITGAMAIWMPLGNALWYSSRNRAAEIEYIKVLIQAWSQPNLPSTMREFLVSFRKSVAVGTLVPIPMSEL</sequence>
<evidence type="ECO:0000313" key="5">
    <source>
        <dbReference type="Proteomes" id="UP000800038"/>
    </source>
</evidence>
<evidence type="ECO:0000313" key="4">
    <source>
        <dbReference type="EMBL" id="KAF1939939.1"/>
    </source>
</evidence>
<feature type="region of interest" description="Disordered" evidence="2">
    <location>
        <begin position="52"/>
        <end position="80"/>
    </location>
</feature>
<keyword evidence="1" id="KW-0539">Nucleus</keyword>
<dbReference type="SMART" id="SM00066">
    <property type="entry name" value="GAL4"/>
    <property type="match status" value="1"/>
</dbReference>
<dbReference type="Gene3D" id="4.10.240.10">
    <property type="entry name" value="Zn(2)-C6 fungal-type DNA-binding domain"/>
    <property type="match status" value="1"/>
</dbReference>
<dbReference type="Proteomes" id="UP000800038">
    <property type="component" value="Unassembled WGS sequence"/>
</dbReference>
<evidence type="ECO:0000259" key="3">
    <source>
        <dbReference type="PROSITE" id="PS50048"/>
    </source>
</evidence>
<name>A0A6A5SKI0_9PLEO</name>
<dbReference type="InterPro" id="IPR001138">
    <property type="entry name" value="Zn2Cys6_DnaBD"/>
</dbReference>
<dbReference type="GO" id="GO:0008270">
    <property type="term" value="F:zinc ion binding"/>
    <property type="evidence" value="ECO:0007669"/>
    <property type="project" value="InterPro"/>
</dbReference>
<dbReference type="Pfam" id="PF00172">
    <property type="entry name" value="Zn_clus"/>
    <property type="match status" value="1"/>
</dbReference>
<dbReference type="AlphaFoldDB" id="A0A6A5SKI0"/>
<reference evidence="4" key="1">
    <citation type="journal article" date="2020" name="Stud. Mycol.">
        <title>101 Dothideomycetes genomes: a test case for predicting lifestyles and emergence of pathogens.</title>
        <authorList>
            <person name="Haridas S."/>
            <person name="Albert R."/>
            <person name="Binder M."/>
            <person name="Bloem J."/>
            <person name="Labutti K."/>
            <person name="Salamov A."/>
            <person name="Andreopoulos B."/>
            <person name="Baker S."/>
            <person name="Barry K."/>
            <person name="Bills G."/>
            <person name="Bluhm B."/>
            <person name="Cannon C."/>
            <person name="Castanera R."/>
            <person name="Culley D."/>
            <person name="Daum C."/>
            <person name="Ezra D."/>
            <person name="Gonzalez J."/>
            <person name="Henrissat B."/>
            <person name="Kuo A."/>
            <person name="Liang C."/>
            <person name="Lipzen A."/>
            <person name="Lutzoni F."/>
            <person name="Magnuson J."/>
            <person name="Mondo S."/>
            <person name="Nolan M."/>
            <person name="Ohm R."/>
            <person name="Pangilinan J."/>
            <person name="Park H.-J."/>
            <person name="Ramirez L."/>
            <person name="Alfaro M."/>
            <person name="Sun H."/>
            <person name="Tritt A."/>
            <person name="Yoshinaga Y."/>
            <person name="Zwiers L.-H."/>
            <person name="Turgeon B."/>
            <person name="Goodwin S."/>
            <person name="Spatafora J."/>
            <person name="Crous P."/>
            <person name="Grigoriev I."/>
        </authorList>
    </citation>
    <scope>NUCLEOTIDE SEQUENCE</scope>
    <source>
        <strain evidence="4">CBS 161.51</strain>
    </source>
</reference>
<dbReference type="CDD" id="cd00067">
    <property type="entry name" value="GAL4"/>
    <property type="match status" value="1"/>
</dbReference>
<dbReference type="PROSITE" id="PS50048">
    <property type="entry name" value="ZN2_CY6_FUNGAL_2"/>
    <property type="match status" value="1"/>
</dbReference>
<organism evidence="4 5">
    <name type="scientific">Clathrospora elynae</name>
    <dbReference type="NCBI Taxonomy" id="706981"/>
    <lineage>
        <taxon>Eukaryota</taxon>
        <taxon>Fungi</taxon>
        <taxon>Dikarya</taxon>
        <taxon>Ascomycota</taxon>
        <taxon>Pezizomycotina</taxon>
        <taxon>Dothideomycetes</taxon>
        <taxon>Pleosporomycetidae</taxon>
        <taxon>Pleosporales</taxon>
        <taxon>Diademaceae</taxon>
        <taxon>Clathrospora</taxon>
    </lineage>
</organism>
<dbReference type="InterPro" id="IPR053178">
    <property type="entry name" value="Osmoadaptation_assoc"/>
</dbReference>
<gene>
    <name evidence="4" type="ORF">EJ02DRAFT_407614</name>
</gene>
<protein>
    <recommendedName>
        <fullName evidence="3">Zn(2)-C6 fungal-type domain-containing protein</fullName>
    </recommendedName>
</protein>
<keyword evidence="5" id="KW-1185">Reference proteome</keyword>
<dbReference type="InterPro" id="IPR021858">
    <property type="entry name" value="Fun_TF"/>
</dbReference>
<dbReference type="PANTHER" id="PTHR38111:SF11">
    <property type="entry name" value="TRANSCRIPTION FACTOR DOMAIN-CONTAINING PROTEIN-RELATED"/>
    <property type="match status" value="1"/>
</dbReference>
<evidence type="ECO:0000256" key="1">
    <source>
        <dbReference type="ARBA" id="ARBA00023242"/>
    </source>
</evidence>
<dbReference type="GO" id="GO:0000981">
    <property type="term" value="F:DNA-binding transcription factor activity, RNA polymerase II-specific"/>
    <property type="evidence" value="ECO:0007669"/>
    <property type="project" value="InterPro"/>
</dbReference>
<dbReference type="PANTHER" id="PTHR38111">
    <property type="entry name" value="ZN(2)-C6 FUNGAL-TYPE DOMAIN-CONTAINING PROTEIN-RELATED"/>
    <property type="match status" value="1"/>
</dbReference>